<dbReference type="HOGENOM" id="CLU_2619630_0_0_5"/>
<organism evidence="1 2">
    <name type="scientific">Rhizobium favelukesii</name>
    <dbReference type="NCBI Taxonomy" id="348824"/>
    <lineage>
        <taxon>Bacteria</taxon>
        <taxon>Pseudomonadati</taxon>
        <taxon>Pseudomonadota</taxon>
        <taxon>Alphaproteobacteria</taxon>
        <taxon>Hyphomicrobiales</taxon>
        <taxon>Rhizobiaceae</taxon>
        <taxon>Rhizobium/Agrobacterium group</taxon>
        <taxon>Rhizobium</taxon>
    </lineage>
</organism>
<accession>W6R918</accession>
<proteinExistence type="predicted"/>
<dbReference type="Proteomes" id="UP000019443">
    <property type="component" value="Chromosome"/>
</dbReference>
<protein>
    <submittedName>
        <fullName evidence="1">Conserved protein</fullName>
    </submittedName>
</protein>
<dbReference type="AlphaFoldDB" id="W6R918"/>
<dbReference type="RefSeq" id="WP_037069525.1">
    <property type="nucleotide sequence ID" value="NZ_HG916852.1"/>
</dbReference>
<evidence type="ECO:0000313" key="1">
    <source>
        <dbReference type="EMBL" id="CDM57414.1"/>
    </source>
</evidence>
<keyword evidence="2" id="KW-1185">Reference proteome</keyword>
<dbReference type="KEGG" id="rhl:LPU83_1749"/>
<reference evidence="1" key="1">
    <citation type="submission" date="2013-11" db="EMBL/GenBank/DDBJ databases">
        <title>Draft genome sequence of the broad-host-range Rhizobium sp. LPU83 strain, a member of the low-genetic diversity Oregon-like Rhizobium sp. group.</title>
        <authorList>
            <person name="Wibberg D."/>
            <person name="Puehler A."/>
            <person name="Schlueter A."/>
        </authorList>
    </citation>
    <scope>NUCLEOTIDE SEQUENCE [LARGE SCALE GENOMIC DNA]</scope>
    <source>
        <strain evidence="1">LPU83</strain>
    </source>
</reference>
<dbReference type="EMBL" id="HG916852">
    <property type="protein sequence ID" value="CDM57414.1"/>
    <property type="molecule type" value="Genomic_DNA"/>
</dbReference>
<dbReference type="SUPFAM" id="SSF47413">
    <property type="entry name" value="lambda repressor-like DNA-binding domains"/>
    <property type="match status" value="1"/>
</dbReference>
<dbReference type="PATRIC" id="fig|348824.6.peg.1878"/>
<sequence>MPDKLTEIEDAGQFRDLVEARRQEAKMGFRPIARKAGVAHGTYWVWLRIDPGKVTLENALAYAKALGLKLFIGKDDTE</sequence>
<dbReference type="InterPro" id="IPR010982">
    <property type="entry name" value="Lambda_DNA-bd_dom_sf"/>
</dbReference>
<name>W6R918_9HYPH</name>
<gene>
    <name evidence="1" type="ORF">LPU83_1749</name>
</gene>
<evidence type="ECO:0000313" key="2">
    <source>
        <dbReference type="Proteomes" id="UP000019443"/>
    </source>
</evidence>
<dbReference type="GO" id="GO:0003677">
    <property type="term" value="F:DNA binding"/>
    <property type="evidence" value="ECO:0007669"/>
    <property type="project" value="InterPro"/>
</dbReference>